<dbReference type="RefSeq" id="WP_024127558.1">
    <property type="nucleotide sequence ID" value="NZ_CP066832.1"/>
</dbReference>
<evidence type="ECO:0000313" key="4">
    <source>
        <dbReference type="Proteomes" id="UP000595636"/>
    </source>
</evidence>
<dbReference type="EMBL" id="CP066832">
    <property type="protein sequence ID" value="QQM47467.1"/>
    <property type="molecule type" value="Genomic_DNA"/>
</dbReference>
<proteinExistence type="predicted"/>
<name>A0A7T7L6P8_9ACTN</name>
<accession>A0A7T7L6P8</accession>
<evidence type="ECO:0000256" key="2">
    <source>
        <dbReference type="SAM" id="SignalP"/>
    </source>
</evidence>
<evidence type="ECO:0008006" key="5">
    <source>
        <dbReference type="Google" id="ProtNLM"/>
    </source>
</evidence>
<keyword evidence="3" id="KW-0614">Plasmid</keyword>
<feature type="chain" id="PRO_5038932264" description="Secreted protein" evidence="2">
    <location>
        <begin position="22"/>
        <end position="129"/>
    </location>
</feature>
<gene>
    <name evidence="3" type="ORF">JEQ17_48765</name>
</gene>
<dbReference type="Proteomes" id="UP000595636">
    <property type="component" value="Plasmid unnamed1"/>
</dbReference>
<dbReference type="KEGG" id="slf:JEQ17_48765"/>
<keyword evidence="2" id="KW-0732">Signal</keyword>
<evidence type="ECO:0000256" key="1">
    <source>
        <dbReference type="SAM" id="MobiDB-lite"/>
    </source>
</evidence>
<organism evidence="3 4">
    <name type="scientific">Streptomyces liliifuscus</name>
    <dbReference type="NCBI Taxonomy" id="2797636"/>
    <lineage>
        <taxon>Bacteria</taxon>
        <taxon>Bacillati</taxon>
        <taxon>Actinomycetota</taxon>
        <taxon>Actinomycetes</taxon>
        <taxon>Kitasatosporales</taxon>
        <taxon>Streptomycetaceae</taxon>
        <taxon>Streptomyces</taxon>
    </lineage>
</organism>
<feature type="region of interest" description="Disordered" evidence="1">
    <location>
        <begin position="97"/>
        <end position="129"/>
    </location>
</feature>
<dbReference type="AlphaFoldDB" id="A0A7T7L6P8"/>
<geneLocation type="plasmid" evidence="3 4">
    <name>unnamed1</name>
</geneLocation>
<keyword evidence="4" id="KW-1185">Reference proteome</keyword>
<feature type="compositionally biased region" description="Polar residues" evidence="1">
    <location>
        <begin position="120"/>
        <end position="129"/>
    </location>
</feature>
<evidence type="ECO:0000313" key="3">
    <source>
        <dbReference type="EMBL" id="QQM47467.1"/>
    </source>
</evidence>
<protein>
    <recommendedName>
        <fullName evidence="5">Secreted protein</fullName>
    </recommendedName>
</protein>
<sequence length="129" mass="12907">MAAAVVLLAAAVLLHFGTPHHSSVASGAVSSMAPAIEPESRKQQGSSSAVPHVGAGSQQHQADAEALALPPRTGHPVEAPSLAADAIADESLASLTAVSGPAHPRTAREVWNPGAGLAPTPSTLQTFRC</sequence>
<reference evidence="3 4" key="1">
    <citation type="submission" date="2020-12" db="EMBL/GenBank/DDBJ databases">
        <title>A novel species.</title>
        <authorList>
            <person name="Li K."/>
        </authorList>
    </citation>
    <scope>NUCLEOTIDE SEQUENCE [LARGE SCALE GENOMIC DNA]</scope>
    <source>
        <strain evidence="3 4">ZYC-3</strain>
        <plasmid evidence="3 4">unnamed1</plasmid>
    </source>
</reference>
<feature type="signal peptide" evidence="2">
    <location>
        <begin position="1"/>
        <end position="21"/>
    </location>
</feature>
<feature type="region of interest" description="Disordered" evidence="1">
    <location>
        <begin position="23"/>
        <end position="81"/>
    </location>
</feature>